<dbReference type="EMBL" id="JAJHPV010000020">
    <property type="protein sequence ID" value="MCC6072680.1"/>
    <property type="molecule type" value="Genomic_DNA"/>
</dbReference>
<feature type="transmembrane region" description="Helical" evidence="2">
    <location>
        <begin position="12"/>
        <end position="30"/>
    </location>
</feature>
<name>A0ABS8IVM5_9BURK</name>
<feature type="region of interest" description="Disordered" evidence="1">
    <location>
        <begin position="160"/>
        <end position="230"/>
    </location>
</feature>
<keyword evidence="2" id="KW-1133">Transmembrane helix</keyword>
<keyword evidence="2" id="KW-0812">Transmembrane</keyword>
<dbReference type="Proteomes" id="UP001198701">
    <property type="component" value="Unassembled WGS sequence"/>
</dbReference>
<reference evidence="3 4" key="1">
    <citation type="submission" date="2021-11" db="EMBL/GenBank/DDBJ databases">
        <authorList>
            <person name="Huq M.A."/>
        </authorList>
    </citation>
    <scope>NUCLEOTIDE SEQUENCE [LARGE SCALE GENOMIC DNA]</scope>
    <source>
        <strain evidence="3 4">MAHUQ-52</strain>
    </source>
</reference>
<keyword evidence="4" id="KW-1185">Reference proteome</keyword>
<evidence type="ECO:0000256" key="2">
    <source>
        <dbReference type="SAM" id="Phobius"/>
    </source>
</evidence>
<sequence length="230" mass="24056">MAPGARNGGFTYIGLVVLLAILGLVAAAGMKTGSLMQRAAAEEELLEIGAAFSEALRSYAAATPRGQPQQPPNLEALLKDPRFPGVRRHLRRIFVDPVTGKAEWGVMTNGDKAGVTGVYSLSAARPLKVGNFDARFLNFDNKERISDWKFTAAGQGIIVVNPGGATPPPADAGPPPAPPEPAPVAEEVPAVRELPSAPDPEEAATPPEPPAEEKTEEGADDTETPKPVAK</sequence>
<organism evidence="3 4">
    <name type="scientific">Massilia agrisoli</name>
    <dbReference type="NCBI Taxonomy" id="2892444"/>
    <lineage>
        <taxon>Bacteria</taxon>
        <taxon>Pseudomonadati</taxon>
        <taxon>Pseudomonadota</taxon>
        <taxon>Betaproteobacteria</taxon>
        <taxon>Burkholderiales</taxon>
        <taxon>Oxalobacteraceae</taxon>
        <taxon>Telluria group</taxon>
        <taxon>Massilia</taxon>
    </lineage>
</organism>
<keyword evidence="2" id="KW-0472">Membrane</keyword>
<comment type="caution">
    <text evidence="3">The sequence shown here is derived from an EMBL/GenBank/DDBJ whole genome shotgun (WGS) entry which is preliminary data.</text>
</comment>
<evidence type="ECO:0000313" key="4">
    <source>
        <dbReference type="Proteomes" id="UP001198701"/>
    </source>
</evidence>
<evidence type="ECO:0000313" key="3">
    <source>
        <dbReference type="EMBL" id="MCC6072680.1"/>
    </source>
</evidence>
<gene>
    <name evidence="3" type="ORF">LMJ30_17225</name>
</gene>
<protein>
    <submittedName>
        <fullName evidence="3">Type II secretion system GspH family protein</fullName>
    </submittedName>
</protein>
<dbReference type="RefSeq" id="WP_229433664.1">
    <property type="nucleotide sequence ID" value="NZ_JAJHPV010000020.1"/>
</dbReference>
<accession>A0ABS8IVM5</accession>
<evidence type="ECO:0000256" key="1">
    <source>
        <dbReference type="SAM" id="MobiDB-lite"/>
    </source>
</evidence>
<feature type="compositionally biased region" description="Pro residues" evidence="1">
    <location>
        <begin position="165"/>
        <end position="182"/>
    </location>
</feature>
<proteinExistence type="predicted"/>